<protein>
    <submittedName>
        <fullName evidence="1">Uncharacterized protein</fullName>
    </submittedName>
</protein>
<dbReference type="AlphaFoldDB" id="D5RH10"/>
<name>D5RH10_9PROT</name>
<proteinExistence type="predicted"/>
<dbReference type="EMBL" id="ADVL01000070">
    <property type="protein sequence ID" value="EFH13411.1"/>
    <property type="molecule type" value="Genomic_DNA"/>
</dbReference>
<evidence type="ECO:0000313" key="2">
    <source>
        <dbReference type="Proteomes" id="UP000005324"/>
    </source>
</evidence>
<accession>D5RH10</accession>
<gene>
    <name evidence="1" type="ORF">HMPREF0731_0369</name>
</gene>
<organism evidence="1 2">
    <name type="scientific">Pseudoroseomonas cervicalis ATCC 49957</name>
    <dbReference type="NCBI Taxonomy" id="525371"/>
    <lineage>
        <taxon>Bacteria</taxon>
        <taxon>Pseudomonadati</taxon>
        <taxon>Pseudomonadota</taxon>
        <taxon>Alphaproteobacteria</taxon>
        <taxon>Acetobacterales</taxon>
        <taxon>Roseomonadaceae</taxon>
        <taxon>Roseomonas</taxon>
    </lineage>
</organism>
<keyword evidence="2" id="KW-1185">Reference proteome</keyword>
<comment type="caution">
    <text evidence="1">The sequence shown here is derived from an EMBL/GenBank/DDBJ whole genome shotgun (WGS) entry which is preliminary data.</text>
</comment>
<dbReference type="Proteomes" id="UP000005324">
    <property type="component" value="Unassembled WGS sequence"/>
</dbReference>
<dbReference type="HOGENOM" id="CLU_2719795_0_0_5"/>
<sequence length="72" mass="7915">MMQAFSALFAPLAWLLRSHPWLCLLGCAALALLSAYEHWGHALAIFTCAASMILMWQDELRHPAPLEAPPAA</sequence>
<dbReference type="RefSeq" id="WP_007005620.1">
    <property type="nucleotide sequence ID" value="NZ_GG770783.1"/>
</dbReference>
<dbReference type="OrthoDB" id="9974821at2"/>
<reference evidence="1 2" key="1">
    <citation type="submission" date="2010-04" db="EMBL/GenBank/DDBJ databases">
        <authorList>
            <person name="Qin X."/>
            <person name="Bachman B."/>
            <person name="Battles P."/>
            <person name="Bell A."/>
            <person name="Bess C."/>
            <person name="Bickham C."/>
            <person name="Chaboub L."/>
            <person name="Chen D."/>
            <person name="Coyle M."/>
            <person name="Deiros D.R."/>
            <person name="Dinh H."/>
            <person name="Forbes L."/>
            <person name="Fowler G."/>
            <person name="Francisco L."/>
            <person name="Fu Q."/>
            <person name="Gubbala S."/>
            <person name="Hale W."/>
            <person name="Han Y."/>
            <person name="Hemphill L."/>
            <person name="Highlander S.K."/>
            <person name="Hirani K."/>
            <person name="Hogues M."/>
            <person name="Jackson L."/>
            <person name="Jakkamsetti A."/>
            <person name="Javaid M."/>
            <person name="Jiang H."/>
            <person name="Korchina V."/>
            <person name="Kovar C."/>
            <person name="Lara F."/>
            <person name="Lee S."/>
            <person name="Mata R."/>
            <person name="Mathew T."/>
            <person name="Moen C."/>
            <person name="Morales K."/>
            <person name="Munidasa M."/>
            <person name="Nazareth L."/>
            <person name="Ngo R."/>
            <person name="Nguyen L."/>
            <person name="Okwuonu G."/>
            <person name="Ongeri F."/>
            <person name="Patil S."/>
            <person name="Petrosino J."/>
            <person name="Pham C."/>
            <person name="Pham P."/>
            <person name="Pu L.-L."/>
            <person name="Puazo M."/>
            <person name="Raj R."/>
            <person name="Reid J."/>
            <person name="Rouhana J."/>
            <person name="Saada N."/>
            <person name="Shang Y."/>
            <person name="Simmons D."/>
            <person name="Thornton R."/>
            <person name="Warren J."/>
            <person name="Weissenberger G."/>
            <person name="Zhang J."/>
            <person name="Zhang L."/>
            <person name="Zhou C."/>
            <person name="Zhu D."/>
            <person name="Muzny D."/>
            <person name="Worley K."/>
            <person name="Gibbs R."/>
        </authorList>
    </citation>
    <scope>NUCLEOTIDE SEQUENCE [LARGE SCALE GENOMIC DNA]</scope>
    <source>
        <strain evidence="1 2">ATCC 49957</strain>
    </source>
</reference>
<evidence type="ECO:0000313" key="1">
    <source>
        <dbReference type="EMBL" id="EFH13411.1"/>
    </source>
</evidence>